<proteinExistence type="predicted"/>
<protein>
    <submittedName>
        <fullName evidence="2">Uncharacterized protein</fullName>
    </submittedName>
</protein>
<reference evidence="2" key="1">
    <citation type="submission" date="2022-11" db="UniProtKB">
        <authorList>
            <consortium name="WormBaseParasite"/>
        </authorList>
    </citation>
    <scope>IDENTIFICATION</scope>
</reference>
<organism evidence="1 2">
    <name type="scientific">Panagrolaimus sp. PS1159</name>
    <dbReference type="NCBI Taxonomy" id="55785"/>
    <lineage>
        <taxon>Eukaryota</taxon>
        <taxon>Metazoa</taxon>
        <taxon>Ecdysozoa</taxon>
        <taxon>Nematoda</taxon>
        <taxon>Chromadorea</taxon>
        <taxon>Rhabditida</taxon>
        <taxon>Tylenchina</taxon>
        <taxon>Panagrolaimomorpha</taxon>
        <taxon>Panagrolaimoidea</taxon>
        <taxon>Panagrolaimidae</taxon>
        <taxon>Panagrolaimus</taxon>
    </lineage>
</organism>
<evidence type="ECO:0000313" key="1">
    <source>
        <dbReference type="Proteomes" id="UP000887580"/>
    </source>
</evidence>
<evidence type="ECO:0000313" key="2">
    <source>
        <dbReference type="WBParaSite" id="PS1159_v2.g5584.t1"/>
    </source>
</evidence>
<accession>A0AC35GIL4</accession>
<dbReference type="Proteomes" id="UP000887580">
    <property type="component" value="Unplaced"/>
</dbReference>
<dbReference type="WBParaSite" id="PS1159_v2.g5584.t1">
    <property type="protein sequence ID" value="PS1159_v2.g5584.t1"/>
    <property type="gene ID" value="PS1159_v2.g5584"/>
</dbReference>
<sequence>MATAAVDKAQDKSKEKHKRFRSDRYSKMLERQRLLRECETVSALAKAEAILKAEKEYLMKHGVRVNWPGKKALEEAYKQSQQYDTNSSSFPLSISSTSISYSSNIHVDPKLTAYGGSLPASPRHTPLQKAPAIAASHYEMPPMGRISLASASPIRGNPLPSDNSFNFSFNENSSIFAQNPQLTSTPVGKPQQQQPFSFQPTSASSIPVSEPKTITTKPFIGFAPSASNSTDSGKFSSDNATGRLDAELSKTPQSEKPFAGFGSTAPLFPQSSTTTVTSLPASTMPSVKEFIDNPENNEIRRMIKMEVGNSIDKAIQKRPTEVELNKVLAEFSQYFNRLLAGESMKSTLSLNKTFIFDSKNEKMMNFLIDICSRRIIEMLKQDPSLSDVAKLVHSLIGCKILNFKKIFRQILTNSMFIIQLTSDDLIIALDEKLNDDAGFFTLNCLDTDRALLRFLCIIEMVNSQQVKNLSDLCGIRLLNELCIACNTLPQLPVTTLSVLFEIMQTAGPALTHETSPYRKEFIQMVFPRLRSLVNEDMKLLEAACDGIAVRLAEQTIFGTHLQKMHAIVRQRVVDSLEKIGIKS</sequence>
<name>A0AC35GIL4_9BILA</name>